<dbReference type="Proteomes" id="UP000287651">
    <property type="component" value="Unassembled WGS sequence"/>
</dbReference>
<evidence type="ECO:0000256" key="1">
    <source>
        <dbReference type="SAM" id="MobiDB-lite"/>
    </source>
</evidence>
<reference evidence="2 3" key="1">
    <citation type="journal article" date="2014" name="Agronomy (Basel)">
        <title>A Draft Genome Sequence for Ensete ventricosum, the Drought-Tolerant Tree Against Hunger.</title>
        <authorList>
            <person name="Harrison J."/>
            <person name="Moore K.A."/>
            <person name="Paszkiewicz K."/>
            <person name="Jones T."/>
            <person name="Grant M."/>
            <person name="Ambacheew D."/>
            <person name="Muzemil S."/>
            <person name="Studholme D.J."/>
        </authorList>
    </citation>
    <scope>NUCLEOTIDE SEQUENCE [LARGE SCALE GENOMIC DNA]</scope>
</reference>
<proteinExistence type="predicted"/>
<feature type="compositionally biased region" description="Basic and acidic residues" evidence="1">
    <location>
        <begin position="1"/>
        <end position="13"/>
    </location>
</feature>
<feature type="region of interest" description="Disordered" evidence="1">
    <location>
        <begin position="1"/>
        <end position="86"/>
    </location>
</feature>
<organism evidence="2 3">
    <name type="scientific">Ensete ventricosum</name>
    <name type="common">Abyssinian banana</name>
    <name type="synonym">Musa ensete</name>
    <dbReference type="NCBI Taxonomy" id="4639"/>
    <lineage>
        <taxon>Eukaryota</taxon>
        <taxon>Viridiplantae</taxon>
        <taxon>Streptophyta</taxon>
        <taxon>Embryophyta</taxon>
        <taxon>Tracheophyta</taxon>
        <taxon>Spermatophyta</taxon>
        <taxon>Magnoliopsida</taxon>
        <taxon>Liliopsida</taxon>
        <taxon>Zingiberales</taxon>
        <taxon>Musaceae</taxon>
        <taxon>Ensete</taxon>
    </lineage>
</organism>
<dbReference type="AlphaFoldDB" id="A0A426Y1F5"/>
<evidence type="ECO:0000313" key="3">
    <source>
        <dbReference type="Proteomes" id="UP000287651"/>
    </source>
</evidence>
<evidence type="ECO:0000313" key="2">
    <source>
        <dbReference type="EMBL" id="RRT45460.1"/>
    </source>
</evidence>
<dbReference type="EMBL" id="AMZH03015818">
    <property type="protein sequence ID" value="RRT45460.1"/>
    <property type="molecule type" value="Genomic_DNA"/>
</dbReference>
<protein>
    <submittedName>
        <fullName evidence="2">Uncharacterized protein</fullName>
    </submittedName>
</protein>
<feature type="compositionally biased region" description="Low complexity" evidence="1">
    <location>
        <begin position="23"/>
        <end position="34"/>
    </location>
</feature>
<accession>A0A426Y1F5</accession>
<sequence>MSGSEEYSHEPTSIKDCGGGGSSSTDGSANGATTPSDEATEAKGGDGDSPRVALSDGFGATLGKGPLRSSNRSRTPLRGADWTNREQSLWNFCSHTRCRDN</sequence>
<gene>
    <name evidence="2" type="ORF">B296_00029966</name>
</gene>
<feature type="compositionally biased region" description="Basic and acidic residues" evidence="1">
    <location>
        <begin position="40"/>
        <end position="49"/>
    </location>
</feature>
<comment type="caution">
    <text evidence="2">The sequence shown here is derived from an EMBL/GenBank/DDBJ whole genome shotgun (WGS) entry which is preliminary data.</text>
</comment>
<name>A0A426Y1F5_ENSVE</name>